<dbReference type="Proteomes" id="UP001162131">
    <property type="component" value="Unassembled WGS sequence"/>
</dbReference>
<comment type="caution">
    <text evidence="2">The sequence shown here is derived from an EMBL/GenBank/DDBJ whole genome shotgun (WGS) entry which is preliminary data.</text>
</comment>
<proteinExistence type="predicted"/>
<organism evidence="2 3">
    <name type="scientific">Blepharisma stoltei</name>
    <dbReference type="NCBI Taxonomy" id="1481888"/>
    <lineage>
        <taxon>Eukaryota</taxon>
        <taxon>Sar</taxon>
        <taxon>Alveolata</taxon>
        <taxon>Ciliophora</taxon>
        <taxon>Postciliodesmatophora</taxon>
        <taxon>Heterotrichea</taxon>
        <taxon>Heterotrichida</taxon>
        <taxon>Blepharismidae</taxon>
        <taxon>Blepharisma</taxon>
    </lineage>
</organism>
<keyword evidence="1" id="KW-0812">Transmembrane</keyword>
<feature type="transmembrane region" description="Helical" evidence="1">
    <location>
        <begin position="180"/>
        <end position="200"/>
    </location>
</feature>
<keyword evidence="1" id="KW-0472">Membrane</keyword>
<feature type="transmembrane region" description="Helical" evidence="1">
    <location>
        <begin position="79"/>
        <end position="98"/>
    </location>
</feature>
<keyword evidence="1" id="KW-1133">Transmembrane helix</keyword>
<accession>A0AAU9J3B5</accession>
<reference evidence="2" key="1">
    <citation type="submission" date="2021-09" db="EMBL/GenBank/DDBJ databases">
        <authorList>
            <consortium name="AG Swart"/>
            <person name="Singh M."/>
            <person name="Singh A."/>
            <person name="Seah K."/>
            <person name="Emmerich C."/>
        </authorList>
    </citation>
    <scope>NUCLEOTIDE SEQUENCE</scope>
    <source>
        <strain evidence="2">ATCC30299</strain>
    </source>
</reference>
<protein>
    <submittedName>
        <fullName evidence="2">Uncharacterized protein</fullName>
    </submittedName>
</protein>
<dbReference type="EMBL" id="CAJZBQ010000029">
    <property type="protein sequence ID" value="CAG9321683.1"/>
    <property type="molecule type" value="Genomic_DNA"/>
</dbReference>
<dbReference type="AlphaFoldDB" id="A0AAU9J3B5"/>
<evidence type="ECO:0000256" key="1">
    <source>
        <dbReference type="SAM" id="Phobius"/>
    </source>
</evidence>
<evidence type="ECO:0000313" key="2">
    <source>
        <dbReference type="EMBL" id="CAG9321683.1"/>
    </source>
</evidence>
<keyword evidence="3" id="KW-1185">Reference proteome</keyword>
<name>A0AAU9J3B5_9CILI</name>
<sequence>MYKRGIGLTQLGEQIKGKFDPISRCNLVIEQYNDAVNREGEVFLKTAHNDFLYKLWFALESRCLFCMLFFYFIPFINLLTFIGNCFTLLIHEFAVCILKSNQKRIPDPFMYMVYSPILCNRGSTSYLYFEIASEQLESFKFDPEIMTMLRERRSYDNKIRFMVYNNEFLAGYHNMLKARFIPLIHVILNGMIFFVMQYFVYEPFLCLSLLAPIDSLTECSF</sequence>
<evidence type="ECO:0000313" key="3">
    <source>
        <dbReference type="Proteomes" id="UP001162131"/>
    </source>
</evidence>
<gene>
    <name evidence="2" type="ORF">BSTOLATCC_MIC29599</name>
</gene>